<protein>
    <submittedName>
        <fullName evidence="1">Uncharacterized protein</fullName>
    </submittedName>
</protein>
<comment type="caution">
    <text evidence="1">The sequence shown here is derived from an EMBL/GenBank/DDBJ whole genome shotgun (WGS) entry which is preliminary data.</text>
</comment>
<evidence type="ECO:0000313" key="2">
    <source>
        <dbReference type="Proteomes" id="UP000295818"/>
    </source>
</evidence>
<feature type="non-terminal residue" evidence="1">
    <location>
        <position position="101"/>
    </location>
</feature>
<proteinExistence type="predicted"/>
<keyword evidence="2" id="KW-1185">Reference proteome</keyword>
<dbReference type="Proteomes" id="UP000295818">
    <property type="component" value="Unassembled WGS sequence"/>
</dbReference>
<sequence length="101" mass="11044">MTVTELKGHAPIAVHADGILPTDTTAQIHARLTHVLGKWAKYSRVRVTRLSQAGIVRPVLIQLNLDLPHGRLRAQVAARTMPDATLLLAVRTAAQLRHLPP</sequence>
<dbReference type="RefSeq" id="WP_132197778.1">
    <property type="nucleotide sequence ID" value="NZ_SLWM01000057.1"/>
</dbReference>
<evidence type="ECO:0000313" key="1">
    <source>
        <dbReference type="EMBL" id="TCO07519.1"/>
    </source>
</evidence>
<reference evidence="1 2" key="1">
    <citation type="journal article" date="2015" name="Stand. Genomic Sci.">
        <title>Genomic Encyclopedia of Bacterial and Archaeal Type Strains, Phase III: the genomes of soil and plant-associated and newly described type strains.</title>
        <authorList>
            <person name="Whitman W.B."/>
            <person name="Woyke T."/>
            <person name="Klenk H.P."/>
            <person name="Zhou Y."/>
            <person name="Lilburn T.G."/>
            <person name="Beck B.J."/>
            <person name="De Vos P."/>
            <person name="Vandamme P."/>
            <person name="Eisen J.A."/>
            <person name="Garrity G."/>
            <person name="Hugenholtz P."/>
            <person name="Kyrpides N.C."/>
        </authorList>
    </citation>
    <scope>NUCLEOTIDE SEQUENCE [LARGE SCALE GENOMIC DNA]</scope>
    <source>
        <strain evidence="1 2">VKM Ac-2538</strain>
    </source>
</reference>
<accession>A0ABY2B5M0</accession>
<organism evidence="1 2">
    <name type="scientific">Kribbella orskensis</name>
    <dbReference type="NCBI Taxonomy" id="2512216"/>
    <lineage>
        <taxon>Bacteria</taxon>
        <taxon>Bacillati</taxon>
        <taxon>Actinomycetota</taxon>
        <taxon>Actinomycetes</taxon>
        <taxon>Propionibacteriales</taxon>
        <taxon>Kribbellaceae</taxon>
        <taxon>Kribbella</taxon>
    </lineage>
</organism>
<gene>
    <name evidence="1" type="ORF">EV644_15710</name>
</gene>
<name>A0ABY2B5M0_9ACTN</name>
<dbReference type="EMBL" id="SLWM01000057">
    <property type="protein sequence ID" value="TCO07519.1"/>
    <property type="molecule type" value="Genomic_DNA"/>
</dbReference>